<keyword evidence="2" id="KW-1185">Reference proteome</keyword>
<gene>
    <name evidence="1" type="ORF">EVAR_37031_1</name>
</gene>
<accession>A0A4C1WF19</accession>
<evidence type="ECO:0000313" key="2">
    <source>
        <dbReference type="Proteomes" id="UP000299102"/>
    </source>
</evidence>
<reference evidence="1 2" key="1">
    <citation type="journal article" date="2019" name="Commun. Biol.">
        <title>The bagworm genome reveals a unique fibroin gene that provides high tensile strength.</title>
        <authorList>
            <person name="Kono N."/>
            <person name="Nakamura H."/>
            <person name="Ohtoshi R."/>
            <person name="Tomita M."/>
            <person name="Numata K."/>
            <person name="Arakawa K."/>
        </authorList>
    </citation>
    <scope>NUCLEOTIDE SEQUENCE [LARGE SCALE GENOMIC DNA]</scope>
</reference>
<proteinExistence type="predicted"/>
<comment type="caution">
    <text evidence="1">The sequence shown here is derived from an EMBL/GenBank/DDBJ whole genome shotgun (WGS) entry which is preliminary data.</text>
</comment>
<dbReference type="EMBL" id="BGZK01000555">
    <property type="protein sequence ID" value="GBP49948.1"/>
    <property type="molecule type" value="Genomic_DNA"/>
</dbReference>
<sequence length="74" mass="8480">MRTQRALATAACVWDGRLRAVAEARSEYFEVEPYPLPSYFCVEHLEELKIFQCILAAVAQRLRASFSDEEVLDV</sequence>
<protein>
    <submittedName>
        <fullName evidence="1">Uncharacterized protein</fullName>
    </submittedName>
</protein>
<organism evidence="1 2">
    <name type="scientific">Eumeta variegata</name>
    <name type="common">Bagworm moth</name>
    <name type="synonym">Eumeta japonica</name>
    <dbReference type="NCBI Taxonomy" id="151549"/>
    <lineage>
        <taxon>Eukaryota</taxon>
        <taxon>Metazoa</taxon>
        <taxon>Ecdysozoa</taxon>
        <taxon>Arthropoda</taxon>
        <taxon>Hexapoda</taxon>
        <taxon>Insecta</taxon>
        <taxon>Pterygota</taxon>
        <taxon>Neoptera</taxon>
        <taxon>Endopterygota</taxon>
        <taxon>Lepidoptera</taxon>
        <taxon>Glossata</taxon>
        <taxon>Ditrysia</taxon>
        <taxon>Tineoidea</taxon>
        <taxon>Psychidae</taxon>
        <taxon>Oiketicinae</taxon>
        <taxon>Eumeta</taxon>
    </lineage>
</organism>
<dbReference type="Proteomes" id="UP000299102">
    <property type="component" value="Unassembled WGS sequence"/>
</dbReference>
<dbReference type="AlphaFoldDB" id="A0A4C1WF19"/>
<name>A0A4C1WF19_EUMVA</name>
<evidence type="ECO:0000313" key="1">
    <source>
        <dbReference type="EMBL" id="GBP49948.1"/>
    </source>
</evidence>